<evidence type="ECO:0000313" key="2">
    <source>
        <dbReference type="Proteomes" id="UP000240357"/>
    </source>
</evidence>
<dbReference type="Proteomes" id="UP000240357">
    <property type="component" value="Unassembled WGS sequence"/>
</dbReference>
<keyword evidence="2" id="KW-1185">Reference proteome</keyword>
<proteinExistence type="predicted"/>
<sequence length="1455" mass="165918">MNKDLRSIGNILKQEGTSRYERYLPALDPQSVLIDDRKLQDFISYAQRYAKQVWYVHANGENDNLTESWEYFFKNDIVLLLANIATKNVKYYKETYDQLQEFFNQEPLLANFIDLLEFTFARFKKINSWYYASALDSTLNFDLKLYIGSYLRRELESLQEMILYARNLTGKNYRLADFKVDFFSTHNQPNANEREINEILQKYGLSGRTFTSPALLEKVNEIINQDNVWDVTDRENIRARERLFAGTNDEEKLRSAALRLNKIFDAIYHATENIVNNSQSYFEEAIHQKQDHLPHMALFISFIKLFGYARQELNKLPQKHLDFYYKDVLRIKTKLAVPDKTYVVLELAKGFEFSPVKKGTALLAGKDKYNNELHYETDEDILVNKAQIAAVETIFIQQNADKQTLNYYTESITSDANATEEVAPSWKMFGEPKVANTAEIGFGMASTQFYLSKGERNVVVTFTSEEPIAYEQFNTRLLRLLLTGEKGWLNSDDPKSGIFINSLTRTSPTTLELNFSVALTQKSAIVAFDPTLHAGNFNTTLPVAQYVLKYPRRQLLPEDPQYSNFQDSVQQLNTLQNLKITQSTIRVQVGSLNASFSLDGVKDLVLENTEATLDSKKPFYPFTAIPKVGSAFYIGCKDLYHKNIDKLTVNLEWLLPDNFRAYYNKYLPPYDSNKFKAAFSVLKNKRWQKINDVSVIDKDSIDPKYRTIRLDFSKLKQVTEADSADSEISIDNERQDGTLMLKLNYPDFGHGIYPQLITTAMMEKAASKYGSVDFYKIVKKQLHDSVISIKLPDDINQRQGSLRVVVYDILEKVKNNDQARTMMTNGLSELIRRINGSNVITRKPPPTTAEAEETAPADQDRVLVNDENYIERILRFLKKVRLIDKEIHYDQDMQDTDQVVDRVKDKVNTSADFILPSDQELVGVIMNEANNAINKTVANVVDEILTFRETNRLPDPETVAALLTQEFNEANEVINDMIARKIAILLSANEIPPPPYAPVVNAISLSYTASKSSAEGDEFFHITPLGVFPIKVAGYSNQGALPTGKLLKTASIFPQSILDNPNRPDIMPGMLFIGVRDLVPPQNLSVLVQVAEGSRLNDKKPPKVHWWYLHNYEWLQLKDEAIISDSTYGLQTTGLLQFSIPSAANNVGNLFAANGLFWLCASVARDPDAFPRLVSLKAQVVRVTFKDQDNDPRHLALPLEANKIKSLVDQNPQIKKVSQPVASFLGQVQENSSTYYVRVSERLRHKGRAITNWDYERLVLQNFSAVFKVKCLNNYHNGQFVTGHVTVVPVSDLRNKNYYGSNVLIPKTSYIDLRKIEELLSACSSPFVKVHAQNPQLDQILIRCKVKFYTGVDQGYYLQRLNEDLIQFLTPWASGNANALSFSAKIYASSIINFIDQRDYVDYVVDLIMQQYTETESGEKIFAVNPDQLTSLVETKFTTGHSILVSAPKHEIELM</sequence>
<dbReference type="EMBL" id="PYFT01000001">
    <property type="protein sequence ID" value="PSR52334.1"/>
    <property type="molecule type" value="Genomic_DNA"/>
</dbReference>
<name>A0A2T2Y9Z8_9BACT</name>
<dbReference type="RefSeq" id="WP_106925854.1">
    <property type="nucleotide sequence ID" value="NZ_PYFT01000001.1"/>
</dbReference>
<comment type="caution">
    <text evidence="1">The sequence shown here is derived from an EMBL/GenBank/DDBJ whole genome shotgun (WGS) entry which is preliminary data.</text>
</comment>
<accession>A0A2T2Y9Z8</accession>
<evidence type="ECO:0008006" key="3">
    <source>
        <dbReference type="Google" id="ProtNLM"/>
    </source>
</evidence>
<reference evidence="1 2" key="1">
    <citation type="submission" date="2018-03" db="EMBL/GenBank/DDBJ databases">
        <title>Adhaeribacter sp. HMF7605 Genome sequencing and assembly.</title>
        <authorList>
            <person name="Kang H."/>
            <person name="Kang J."/>
            <person name="Cha I."/>
            <person name="Kim H."/>
            <person name="Joh K."/>
        </authorList>
    </citation>
    <scope>NUCLEOTIDE SEQUENCE [LARGE SCALE GENOMIC DNA]</scope>
    <source>
        <strain evidence="1 2">HMF7605</strain>
    </source>
</reference>
<dbReference type="OrthoDB" id="9762853at2"/>
<gene>
    <name evidence="1" type="ORF">AHMF7605_01750</name>
</gene>
<evidence type="ECO:0000313" key="1">
    <source>
        <dbReference type="EMBL" id="PSR52334.1"/>
    </source>
</evidence>
<protein>
    <recommendedName>
        <fullName evidence="3">Baseplate protein J-like domain-containing protein</fullName>
    </recommendedName>
</protein>
<organism evidence="1 2">
    <name type="scientific">Adhaeribacter arboris</name>
    <dbReference type="NCBI Taxonomy" id="2072846"/>
    <lineage>
        <taxon>Bacteria</taxon>
        <taxon>Pseudomonadati</taxon>
        <taxon>Bacteroidota</taxon>
        <taxon>Cytophagia</taxon>
        <taxon>Cytophagales</taxon>
        <taxon>Hymenobacteraceae</taxon>
        <taxon>Adhaeribacter</taxon>
    </lineage>
</organism>